<keyword evidence="4" id="KW-1185">Reference proteome</keyword>
<dbReference type="Proteomes" id="UP001183648">
    <property type="component" value="Unassembled WGS sequence"/>
</dbReference>
<feature type="region of interest" description="Disordered" evidence="1">
    <location>
        <begin position="1"/>
        <end position="32"/>
    </location>
</feature>
<evidence type="ECO:0000313" key="4">
    <source>
        <dbReference type="Proteomes" id="UP001183648"/>
    </source>
</evidence>
<keyword evidence="2" id="KW-0472">Membrane</keyword>
<dbReference type="InterPro" id="IPR023346">
    <property type="entry name" value="Lysozyme-like_dom_sf"/>
</dbReference>
<dbReference type="RefSeq" id="WP_310302805.1">
    <property type="nucleotide sequence ID" value="NZ_BAAAPS010000013.1"/>
</dbReference>
<feature type="transmembrane region" description="Helical" evidence="2">
    <location>
        <begin position="38"/>
        <end position="59"/>
    </location>
</feature>
<evidence type="ECO:0000313" key="3">
    <source>
        <dbReference type="EMBL" id="MDR7362998.1"/>
    </source>
</evidence>
<evidence type="ECO:0000256" key="1">
    <source>
        <dbReference type="SAM" id="MobiDB-lite"/>
    </source>
</evidence>
<accession>A0ABU2BX67</accession>
<proteinExistence type="predicted"/>
<evidence type="ECO:0008006" key="5">
    <source>
        <dbReference type="Google" id="ProtNLM"/>
    </source>
</evidence>
<sequence>MTSNPAHTDTTTTTTPHDQHEHDQHGSGHSRRRTFRKALTGVTLTALALGAVGGAAVAVDRRAERPDAAAAALAAAEARQSTGIADLGERGSTTSRSLRGPVDPAKAALVRAATRSGGQVTRTAKVDPVEAAAATGDPKAIAQAMLGRFGFGSDQFSCLESLWDKESGWDPHASNPSSGAYGIPQSLPGSKMASAGADWQTNPATQIEWGLGYIRDSYGSPCSAWGHSEANGWY</sequence>
<keyword evidence="2" id="KW-1133">Transmembrane helix</keyword>
<organism evidence="3 4">
    <name type="scientific">Nocardioides marmoribigeumensis</name>
    <dbReference type="NCBI Taxonomy" id="433649"/>
    <lineage>
        <taxon>Bacteria</taxon>
        <taxon>Bacillati</taxon>
        <taxon>Actinomycetota</taxon>
        <taxon>Actinomycetes</taxon>
        <taxon>Propionibacteriales</taxon>
        <taxon>Nocardioidaceae</taxon>
        <taxon>Nocardioides</taxon>
    </lineage>
</organism>
<dbReference type="SUPFAM" id="SSF53955">
    <property type="entry name" value="Lysozyme-like"/>
    <property type="match status" value="1"/>
</dbReference>
<evidence type="ECO:0000256" key="2">
    <source>
        <dbReference type="SAM" id="Phobius"/>
    </source>
</evidence>
<gene>
    <name evidence="3" type="ORF">J2S63_002551</name>
</gene>
<feature type="compositionally biased region" description="Basic and acidic residues" evidence="1">
    <location>
        <begin position="17"/>
        <end position="26"/>
    </location>
</feature>
<keyword evidence="2" id="KW-0812">Transmembrane</keyword>
<feature type="region of interest" description="Disordered" evidence="1">
    <location>
        <begin position="84"/>
        <end position="103"/>
    </location>
</feature>
<reference evidence="3 4" key="1">
    <citation type="submission" date="2023-07" db="EMBL/GenBank/DDBJ databases">
        <title>Sequencing the genomes of 1000 actinobacteria strains.</title>
        <authorList>
            <person name="Klenk H.-P."/>
        </authorList>
    </citation>
    <scope>NUCLEOTIDE SEQUENCE [LARGE SCALE GENOMIC DNA]</scope>
    <source>
        <strain evidence="3 4">DSM 19426</strain>
    </source>
</reference>
<name>A0ABU2BX67_9ACTN</name>
<dbReference type="EMBL" id="JAVDYG010000001">
    <property type="protein sequence ID" value="MDR7362998.1"/>
    <property type="molecule type" value="Genomic_DNA"/>
</dbReference>
<comment type="caution">
    <text evidence="3">The sequence shown here is derived from an EMBL/GenBank/DDBJ whole genome shotgun (WGS) entry which is preliminary data.</text>
</comment>
<protein>
    <recommendedName>
        <fullName evidence="5">Lytic transglycosylase domain-containing protein</fullName>
    </recommendedName>
</protein>
<feature type="compositionally biased region" description="Low complexity" evidence="1">
    <location>
        <begin position="7"/>
        <end position="16"/>
    </location>
</feature>
<dbReference type="Gene3D" id="1.10.530.10">
    <property type="match status" value="1"/>
</dbReference>